<organism evidence="2 3">
    <name type="scientific">Phrynosoma platyrhinos</name>
    <name type="common">Desert horned lizard</name>
    <dbReference type="NCBI Taxonomy" id="52577"/>
    <lineage>
        <taxon>Eukaryota</taxon>
        <taxon>Metazoa</taxon>
        <taxon>Chordata</taxon>
        <taxon>Craniata</taxon>
        <taxon>Vertebrata</taxon>
        <taxon>Euteleostomi</taxon>
        <taxon>Lepidosauria</taxon>
        <taxon>Squamata</taxon>
        <taxon>Bifurcata</taxon>
        <taxon>Unidentata</taxon>
        <taxon>Episquamata</taxon>
        <taxon>Toxicofera</taxon>
        <taxon>Iguania</taxon>
        <taxon>Phrynosomatidae</taxon>
        <taxon>Phrynosomatinae</taxon>
        <taxon>Phrynosoma</taxon>
    </lineage>
</organism>
<feature type="compositionally biased region" description="Acidic residues" evidence="1">
    <location>
        <begin position="21"/>
        <end position="35"/>
    </location>
</feature>
<feature type="region of interest" description="Disordered" evidence="1">
    <location>
        <begin position="1"/>
        <end position="149"/>
    </location>
</feature>
<evidence type="ECO:0000313" key="3">
    <source>
        <dbReference type="Proteomes" id="UP000826234"/>
    </source>
</evidence>
<sequence>MERGGDGGPLGRPLLSTLALEEQEGESDDLTDSEESVFSGLEDSGSDSLTEAEEEDDRGSGAEENPDDPLSSENTHAEETSKKKVLLGRKVKGAETSQQEKPLENEYAEDSSDEEQRPFQAHFPPSFVVQLNDRLTEEEEEEEEKAWQD</sequence>
<proteinExistence type="predicted"/>
<dbReference type="EMBL" id="JAIPUX010005289">
    <property type="protein sequence ID" value="KAH0617327.1"/>
    <property type="molecule type" value="Genomic_DNA"/>
</dbReference>
<dbReference type="Proteomes" id="UP000826234">
    <property type="component" value="Unassembled WGS sequence"/>
</dbReference>
<keyword evidence="3" id="KW-1185">Reference proteome</keyword>
<feature type="compositionally biased region" description="Gly residues" evidence="1">
    <location>
        <begin position="1"/>
        <end position="10"/>
    </location>
</feature>
<accession>A0ABQ7SJB1</accession>
<comment type="caution">
    <text evidence="2">The sequence shown here is derived from an EMBL/GenBank/DDBJ whole genome shotgun (WGS) entry which is preliminary data.</text>
</comment>
<gene>
    <name evidence="2" type="ORF">JD844_015376</name>
</gene>
<protein>
    <submittedName>
        <fullName evidence="2">Uncharacterized protein</fullName>
    </submittedName>
</protein>
<name>A0ABQ7SJB1_PHRPL</name>
<reference evidence="2 3" key="1">
    <citation type="journal article" date="2022" name="Gigascience">
        <title>A chromosome-level genome assembly and annotation of the desert horned lizard, Phrynosoma platyrhinos, provides insight into chromosomal rearrangements among reptiles.</title>
        <authorList>
            <person name="Koochekian N."/>
            <person name="Ascanio A."/>
            <person name="Farleigh K."/>
            <person name="Card D.C."/>
            <person name="Schield D.R."/>
            <person name="Castoe T.A."/>
            <person name="Jezkova T."/>
        </authorList>
    </citation>
    <scope>NUCLEOTIDE SEQUENCE [LARGE SCALE GENOMIC DNA]</scope>
    <source>
        <strain evidence="2">NK-2021</strain>
    </source>
</reference>
<evidence type="ECO:0000313" key="2">
    <source>
        <dbReference type="EMBL" id="KAH0617327.1"/>
    </source>
</evidence>
<feature type="compositionally biased region" description="Acidic residues" evidence="1">
    <location>
        <begin position="136"/>
        <end position="149"/>
    </location>
</feature>
<evidence type="ECO:0000256" key="1">
    <source>
        <dbReference type="SAM" id="MobiDB-lite"/>
    </source>
</evidence>